<dbReference type="AlphaFoldDB" id="A0A0C9ULT2"/>
<dbReference type="HOGENOM" id="CLU_115019_3_1_1"/>
<dbReference type="EMBL" id="KN837371">
    <property type="protein sequence ID" value="KIJ26381.1"/>
    <property type="molecule type" value="Genomic_DNA"/>
</dbReference>
<protein>
    <recommendedName>
        <fullName evidence="2">EthD domain-containing protein</fullName>
    </recommendedName>
</protein>
<name>A0A0C9ULT2_SPHS4</name>
<evidence type="ECO:0000259" key="2">
    <source>
        <dbReference type="Pfam" id="PF07110"/>
    </source>
</evidence>
<keyword evidence="4" id="KW-1185">Reference proteome</keyword>
<dbReference type="SUPFAM" id="SSF54909">
    <property type="entry name" value="Dimeric alpha+beta barrel"/>
    <property type="match status" value="1"/>
</dbReference>
<feature type="domain" description="EthD" evidence="2">
    <location>
        <begin position="12"/>
        <end position="98"/>
    </location>
</feature>
<evidence type="ECO:0000313" key="3">
    <source>
        <dbReference type="EMBL" id="KIJ26381.1"/>
    </source>
</evidence>
<dbReference type="GO" id="GO:0016491">
    <property type="term" value="F:oxidoreductase activity"/>
    <property type="evidence" value="ECO:0007669"/>
    <property type="project" value="InterPro"/>
</dbReference>
<evidence type="ECO:0000313" key="4">
    <source>
        <dbReference type="Proteomes" id="UP000054279"/>
    </source>
</evidence>
<dbReference type="Gene3D" id="3.30.70.100">
    <property type="match status" value="1"/>
</dbReference>
<sequence length="107" mass="12346">MTVGVIALLKRRPDITHEQFIERWAKNHTKILASLNVTKRNIIRYSQLHVDLQYTETLKQAGRPAADFDGVDEMEVDKLDDLLDIFTDEGYLQIVAGEPFVKFERDA</sequence>
<evidence type="ECO:0000256" key="1">
    <source>
        <dbReference type="ARBA" id="ARBA00005986"/>
    </source>
</evidence>
<comment type="similarity">
    <text evidence="1">Belongs to the tpcK family.</text>
</comment>
<proteinExistence type="inferred from homology"/>
<dbReference type="InterPro" id="IPR011008">
    <property type="entry name" value="Dimeric_a/b-barrel"/>
</dbReference>
<dbReference type="Proteomes" id="UP000054279">
    <property type="component" value="Unassembled WGS sequence"/>
</dbReference>
<dbReference type="Pfam" id="PF07110">
    <property type="entry name" value="EthD"/>
    <property type="match status" value="1"/>
</dbReference>
<gene>
    <name evidence="3" type="ORF">M422DRAFT_38253</name>
</gene>
<accession>A0A0C9ULT2</accession>
<reference evidence="3 4" key="1">
    <citation type="submission" date="2014-06" db="EMBL/GenBank/DDBJ databases">
        <title>Evolutionary Origins and Diversification of the Mycorrhizal Mutualists.</title>
        <authorList>
            <consortium name="DOE Joint Genome Institute"/>
            <consortium name="Mycorrhizal Genomics Consortium"/>
            <person name="Kohler A."/>
            <person name="Kuo A."/>
            <person name="Nagy L.G."/>
            <person name="Floudas D."/>
            <person name="Copeland A."/>
            <person name="Barry K.W."/>
            <person name="Cichocki N."/>
            <person name="Veneault-Fourrey C."/>
            <person name="LaButti K."/>
            <person name="Lindquist E.A."/>
            <person name="Lipzen A."/>
            <person name="Lundell T."/>
            <person name="Morin E."/>
            <person name="Murat C."/>
            <person name="Riley R."/>
            <person name="Ohm R."/>
            <person name="Sun H."/>
            <person name="Tunlid A."/>
            <person name="Henrissat B."/>
            <person name="Grigoriev I.V."/>
            <person name="Hibbett D.S."/>
            <person name="Martin F."/>
        </authorList>
    </citation>
    <scope>NUCLEOTIDE SEQUENCE [LARGE SCALE GENOMIC DNA]</scope>
    <source>
        <strain evidence="3 4">SS14</strain>
    </source>
</reference>
<dbReference type="InterPro" id="IPR009799">
    <property type="entry name" value="EthD_dom"/>
</dbReference>
<dbReference type="OrthoDB" id="3183782at2759"/>
<organism evidence="3 4">
    <name type="scientific">Sphaerobolus stellatus (strain SS14)</name>
    <dbReference type="NCBI Taxonomy" id="990650"/>
    <lineage>
        <taxon>Eukaryota</taxon>
        <taxon>Fungi</taxon>
        <taxon>Dikarya</taxon>
        <taxon>Basidiomycota</taxon>
        <taxon>Agaricomycotina</taxon>
        <taxon>Agaricomycetes</taxon>
        <taxon>Phallomycetidae</taxon>
        <taxon>Geastrales</taxon>
        <taxon>Sphaerobolaceae</taxon>
        <taxon>Sphaerobolus</taxon>
    </lineage>
</organism>